<evidence type="ECO:0008006" key="4">
    <source>
        <dbReference type="Google" id="ProtNLM"/>
    </source>
</evidence>
<comment type="caution">
    <text evidence="2">The sequence shown here is derived from an EMBL/GenBank/DDBJ whole genome shotgun (WGS) entry which is preliminary data.</text>
</comment>
<evidence type="ECO:0000313" key="3">
    <source>
        <dbReference type="Proteomes" id="UP001203852"/>
    </source>
</evidence>
<keyword evidence="3" id="KW-1185">Reference proteome</keyword>
<proteinExistence type="predicted"/>
<feature type="signal peptide" evidence="1">
    <location>
        <begin position="1"/>
        <end position="22"/>
    </location>
</feature>
<gene>
    <name evidence="2" type="ORF">EDD36DRAFT_307168</name>
</gene>
<evidence type="ECO:0000313" key="2">
    <source>
        <dbReference type="EMBL" id="KAI1610924.1"/>
    </source>
</evidence>
<dbReference type="Pfam" id="PF13668">
    <property type="entry name" value="Ferritin_2"/>
    <property type="match status" value="1"/>
</dbReference>
<sequence length="360" mass="38564">MFQSKQLLLLLSGLALCQHASSAPAVSPQSSQIANPNYGPIPGESPVYSTTYTVEPPFPGNTTGAVLNTTSGPPGPDDVLFQNILGAEWIIFSFYQQGITKFNESSFTALGLPNTTYTRLLQIRDNEAGHLRIFQDSISPSSVKPGPCKYEYPFTDAESFLALQTIIEVASMAFVSGMEYQAMDPAAASALVAIGETETRHNTWSLIDVWNANPFSGPVDTIYPYANQILEFTRSFIVAGSCPPENPVYPDPAQQLATFELASNTSSIAPGSHVTVTFETQPEFADSKDYYAVFFHGMYNTSMPFDTKTNTTTIPAAFDPTGIIITVIADAEGAPTDTSVVAGPLIVLENPATVGLALAT</sequence>
<accession>A0AAN6DT96</accession>
<name>A0AAN6DT96_9EURO</name>
<evidence type="ECO:0000256" key="1">
    <source>
        <dbReference type="SAM" id="SignalP"/>
    </source>
</evidence>
<dbReference type="EMBL" id="MU404357">
    <property type="protein sequence ID" value="KAI1610924.1"/>
    <property type="molecule type" value="Genomic_DNA"/>
</dbReference>
<dbReference type="AlphaFoldDB" id="A0AAN6DT96"/>
<dbReference type="Proteomes" id="UP001203852">
    <property type="component" value="Unassembled WGS sequence"/>
</dbReference>
<keyword evidence="1" id="KW-0732">Signal</keyword>
<reference evidence="2" key="1">
    <citation type="journal article" date="2022" name="bioRxiv">
        <title>Deciphering the potential niche of two novel black yeast fungi from a biological soil crust based on their genomes, phenotypes, and melanin regulation.</title>
        <authorList>
            <consortium name="DOE Joint Genome Institute"/>
            <person name="Carr E.C."/>
            <person name="Barton Q."/>
            <person name="Grambo S."/>
            <person name="Sullivan M."/>
            <person name="Renfro C.M."/>
            <person name="Kuo A."/>
            <person name="Pangilinan J."/>
            <person name="Lipzen A."/>
            <person name="Keymanesh K."/>
            <person name="Savage E."/>
            <person name="Barry K."/>
            <person name="Grigoriev I.V."/>
            <person name="Riekhof W.R."/>
            <person name="Harris S.S."/>
        </authorList>
    </citation>
    <scope>NUCLEOTIDE SEQUENCE</scope>
    <source>
        <strain evidence="2">JF 03-4F</strain>
    </source>
</reference>
<feature type="chain" id="PRO_5043037535" description="Stress response protein Rds1" evidence="1">
    <location>
        <begin position="23"/>
        <end position="360"/>
    </location>
</feature>
<protein>
    <recommendedName>
        <fullName evidence="4">Stress response protein Rds1</fullName>
    </recommendedName>
</protein>
<organism evidence="2 3">
    <name type="scientific">Exophiala viscosa</name>
    <dbReference type="NCBI Taxonomy" id="2486360"/>
    <lineage>
        <taxon>Eukaryota</taxon>
        <taxon>Fungi</taxon>
        <taxon>Dikarya</taxon>
        <taxon>Ascomycota</taxon>
        <taxon>Pezizomycotina</taxon>
        <taxon>Eurotiomycetes</taxon>
        <taxon>Chaetothyriomycetidae</taxon>
        <taxon>Chaetothyriales</taxon>
        <taxon>Herpotrichiellaceae</taxon>
        <taxon>Exophiala</taxon>
    </lineage>
</organism>